<dbReference type="InterPro" id="IPR050739">
    <property type="entry name" value="MFP"/>
</dbReference>
<evidence type="ECO:0000256" key="10">
    <source>
        <dbReference type="SAM" id="Coils"/>
    </source>
</evidence>
<dbReference type="EMBL" id="BJOC01000043">
    <property type="protein sequence ID" value="GED23641.1"/>
    <property type="molecule type" value="Genomic_DNA"/>
</dbReference>
<dbReference type="AlphaFoldDB" id="A0A4Y4F909"/>
<dbReference type="NCBIfam" id="TIGR01843">
    <property type="entry name" value="type_I_hlyD"/>
    <property type="match status" value="1"/>
</dbReference>
<evidence type="ECO:0000256" key="6">
    <source>
        <dbReference type="ARBA" id="ARBA00022692"/>
    </source>
</evidence>
<evidence type="ECO:0000256" key="7">
    <source>
        <dbReference type="ARBA" id="ARBA00022989"/>
    </source>
</evidence>
<evidence type="ECO:0000256" key="3">
    <source>
        <dbReference type="ARBA" id="ARBA00022448"/>
    </source>
</evidence>
<proteinExistence type="inferred from homology"/>
<evidence type="ECO:0000256" key="9">
    <source>
        <dbReference type="RuleBase" id="RU365093"/>
    </source>
</evidence>
<dbReference type="Proteomes" id="UP000319812">
    <property type="component" value="Unassembled WGS sequence"/>
</dbReference>
<evidence type="ECO:0000256" key="8">
    <source>
        <dbReference type="ARBA" id="ARBA00023136"/>
    </source>
</evidence>
<feature type="transmembrane region" description="Helical" evidence="9">
    <location>
        <begin position="29"/>
        <end position="47"/>
    </location>
</feature>
<feature type="coiled-coil region" evidence="10">
    <location>
        <begin position="217"/>
        <end position="251"/>
    </location>
</feature>
<comment type="similarity">
    <text evidence="2 9">Belongs to the membrane fusion protein (MFP) (TC 8.A.1) family.</text>
</comment>
<dbReference type="PROSITE" id="PS00543">
    <property type="entry name" value="HLYD_FAMILY"/>
    <property type="match status" value="1"/>
</dbReference>
<dbReference type="GO" id="GO:0005886">
    <property type="term" value="C:plasma membrane"/>
    <property type="evidence" value="ECO:0007669"/>
    <property type="project" value="UniProtKB-SubCell"/>
</dbReference>
<gene>
    <name evidence="12" type="ORF">HHA01_26180</name>
</gene>
<protein>
    <recommendedName>
        <fullName evidence="9">Membrane fusion protein (MFP) family protein</fullName>
    </recommendedName>
</protein>
<evidence type="ECO:0000313" key="13">
    <source>
        <dbReference type="Proteomes" id="UP000319812"/>
    </source>
</evidence>
<keyword evidence="8 9" id="KW-0472">Membrane</keyword>
<comment type="caution">
    <text evidence="12">The sequence shown here is derived from an EMBL/GenBank/DDBJ whole genome shotgun (WGS) entry which is preliminary data.</text>
</comment>
<dbReference type="GO" id="GO:0009306">
    <property type="term" value="P:protein secretion"/>
    <property type="evidence" value="ECO:0007669"/>
    <property type="project" value="InterPro"/>
</dbReference>
<keyword evidence="7 9" id="KW-1133">Transmembrane helix</keyword>
<evidence type="ECO:0000256" key="5">
    <source>
        <dbReference type="ARBA" id="ARBA00022519"/>
    </source>
</evidence>
<reference evidence="12 13" key="1">
    <citation type="submission" date="2019-06" db="EMBL/GenBank/DDBJ databases">
        <title>Whole genome shotgun sequence of Halomonas halmophila NBRC 15537.</title>
        <authorList>
            <person name="Hosoyama A."/>
            <person name="Uohara A."/>
            <person name="Ohji S."/>
            <person name="Ichikawa N."/>
        </authorList>
    </citation>
    <scope>NUCLEOTIDE SEQUENCE [LARGE SCALE GENOMIC DNA]</scope>
    <source>
        <strain evidence="12 13">NBRC 15537</strain>
    </source>
</reference>
<evidence type="ECO:0000256" key="1">
    <source>
        <dbReference type="ARBA" id="ARBA00004377"/>
    </source>
</evidence>
<sequence>MSKQKLTRAGLRRELGDPRLNLHHRASHPVLWMTVVVIGLFVAWSAWATIDDVTRGEGKVVPLSRMQSIQSLEGGIISELLVDLGERVEVGEPLVKLDDTRFRSAYLETRSQVQVLRATIARLEAEVLEKDSIEFPPSVDPQSEHARSERSLFKARREKLREAEHSINKEMDLAQQQLELVKPLVERRSVSAMESLKLRQSIASLAGKLAEMRNTYVQDAYSELASKQAELNTLEQTLMQRQDQLRRTEITSPVNGRVNDIMITTQGGVVQPGEPIMEITPIGDQLLIETRIRPRDVAFVAPGMPASVKITAYDYTVYGDLEGTVEQISEDTIEEETPRGTEDYYEVLVRTESAELTHNGESLPIRPGMVARVDIQTGERSLLSYLLKPIIKARLY</sequence>
<comment type="subcellular location">
    <subcellularLocation>
        <location evidence="1 9">Cell inner membrane</location>
        <topology evidence="1 9">Single-pass membrane protein</topology>
    </subcellularLocation>
</comment>
<keyword evidence="13" id="KW-1185">Reference proteome</keyword>
<dbReference type="InterPro" id="IPR010129">
    <property type="entry name" value="T1SS_HlyD"/>
</dbReference>
<dbReference type="Gene3D" id="2.40.30.170">
    <property type="match status" value="1"/>
</dbReference>
<keyword evidence="5 9" id="KW-0997">Cell inner membrane</keyword>
<dbReference type="Pfam" id="PF26002">
    <property type="entry name" value="Beta-barrel_AprE"/>
    <property type="match status" value="1"/>
</dbReference>
<evidence type="ECO:0000313" key="12">
    <source>
        <dbReference type="EMBL" id="GED23641.1"/>
    </source>
</evidence>
<keyword evidence="4 9" id="KW-1003">Cell membrane</keyword>
<evidence type="ECO:0000256" key="2">
    <source>
        <dbReference type="ARBA" id="ARBA00009477"/>
    </source>
</evidence>
<dbReference type="InterPro" id="IPR006144">
    <property type="entry name" value="Secretion_HlyD_CS"/>
</dbReference>
<organism evidence="12 13">
    <name type="scientific">Halomonas halmophila</name>
    <dbReference type="NCBI Taxonomy" id="252"/>
    <lineage>
        <taxon>Bacteria</taxon>
        <taxon>Pseudomonadati</taxon>
        <taxon>Pseudomonadota</taxon>
        <taxon>Gammaproteobacteria</taxon>
        <taxon>Oceanospirillales</taxon>
        <taxon>Halomonadaceae</taxon>
        <taxon>Halomonas</taxon>
    </lineage>
</organism>
<dbReference type="InterPro" id="IPR058982">
    <property type="entry name" value="Beta-barrel_AprE"/>
</dbReference>
<dbReference type="PRINTS" id="PR01490">
    <property type="entry name" value="RTXTOXIND"/>
</dbReference>
<keyword evidence="3 9" id="KW-0813">Transport</keyword>
<dbReference type="PANTHER" id="PTHR30386:SF26">
    <property type="entry name" value="TRANSPORT PROTEIN COMB"/>
    <property type="match status" value="1"/>
</dbReference>
<evidence type="ECO:0000259" key="11">
    <source>
        <dbReference type="Pfam" id="PF26002"/>
    </source>
</evidence>
<dbReference type="PANTHER" id="PTHR30386">
    <property type="entry name" value="MEMBRANE FUSION SUBUNIT OF EMRAB-TOLC MULTIDRUG EFFLUX PUMP"/>
    <property type="match status" value="1"/>
</dbReference>
<evidence type="ECO:0000256" key="4">
    <source>
        <dbReference type="ARBA" id="ARBA00022475"/>
    </source>
</evidence>
<name>A0A4Y4F909_9GAMM</name>
<keyword evidence="10" id="KW-0175">Coiled coil</keyword>
<keyword evidence="6 9" id="KW-0812">Transmembrane</keyword>
<dbReference type="Gene3D" id="2.40.50.100">
    <property type="match status" value="1"/>
</dbReference>
<feature type="domain" description="AprE-like beta-barrel" evidence="11">
    <location>
        <begin position="286"/>
        <end position="378"/>
    </location>
</feature>
<accession>A0A4Y4F909</accession>